<dbReference type="Pfam" id="PF03634">
    <property type="entry name" value="TCP"/>
    <property type="match status" value="1"/>
</dbReference>
<name>A0A6J1KJS3_CUCMA</name>
<organism evidence="10 11">
    <name type="scientific">Cucurbita maxima</name>
    <name type="common">Pumpkin</name>
    <name type="synonym">Winter squash</name>
    <dbReference type="NCBI Taxonomy" id="3661"/>
    <lineage>
        <taxon>Eukaryota</taxon>
        <taxon>Viridiplantae</taxon>
        <taxon>Streptophyta</taxon>
        <taxon>Embryophyta</taxon>
        <taxon>Tracheophyta</taxon>
        <taxon>Spermatophyta</taxon>
        <taxon>Magnoliopsida</taxon>
        <taxon>eudicotyledons</taxon>
        <taxon>Gunneridae</taxon>
        <taxon>Pentapetalae</taxon>
        <taxon>rosids</taxon>
        <taxon>fabids</taxon>
        <taxon>Cucurbitales</taxon>
        <taxon>Cucurbitaceae</taxon>
        <taxon>Cucurbiteae</taxon>
        <taxon>Cucurbita</taxon>
    </lineage>
</organism>
<proteinExistence type="predicted"/>
<evidence type="ECO:0000256" key="1">
    <source>
        <dbReference type="ARBA" id="ARBA00004123"/>
    </source>
</evidence>
<feature type="domain" description="R" evidence="9">
    <location>
        <begin position="206"/>
        <end position="223"/>
    </location>
</feature>
<keyword evidence="3" id="KW-0805">Transcription regulation</keyword>
<dbReference type="PANTHER" id="PTHR31072">
    <property type="entry name" value="TRANSCRIPTION FACTOR TCP4-RELATED"/>
    <property type="match status" value="1"/>
</dbReference>
<dbReference type="GO" id="GO:0005634">
    <property type="term" value="C:nucleus"/>
    <property type="evidence" value="ECO:0007669"/>
    <property type="project" value="UniProtKB-SubCell"/>
</dbReference>
<dbReference type="PANTHER" id="PTHR31072:SF226">
    <property type="entry name" value="TRANSCRIPTION FACTOR TCP18"/>
    <property type="match status" value="1"/>
</dbReference>
<dbReference type="PROSITE" id="PS51369">
    <property type="entry name" value="TCP"/>
    <property type="match status" value="1"/>
</dbReference>
<evidence type="ECO:0000256" key="3">
    <source>
        <dbReference type="ARBA" id="ARBA00023015"/>
    </source>
</evidence>
<dbReference type="AlphaFoldDB" id="A0A6J1KJS3"/>
<reference evidence="11" key="1">
    <citation type="submission" date="2025-08" db="UniProtKB">
        <authorList>
            <consortium name="RefSeq"/>
        </authorList>
    </citation>
    <scope>IDENTIFICATION</scope>
    <source>
        <tissue evidence="11">Young leaves</tissue>
    </source>
</reference>
<evidence type="ECO:0000259" key="9">
    <source>
        <dbReference type="PROSITE" id="PS51370"/>
    </source>
</evidence>
<dbReference type="GeneID" id="111495251"/>
<gene>
    <name evidence="11" type="primary">LOC111495251</name>
</gene>
<dbReference type="Proteomes" id="UP000504608">
    <property type="component" value="Unplaced"/>
</dbReference>
<protein>
    <submittedName>
        <fullName evidence="11">Transcription factor TCP18-like isoform X1</fullName>
    </submittedName>
</protein>
<evidence type="ECO:0000256" key="2">
    <source>
        <dbReference type="ARBA" id="ARBA00022473"/>
    </source>
</evidence>
<accession>A0A6J1KJS3</accession>
<keyword evidence="6" id="KW-0539">Nucleus</keyword>
<dbReference type="InterPro" id="IPR017888">
    <property type="entry name" value="CYC/TB1_R_domain"/>
</dbReference>
<evidence type="ECO:0000256" key="4">
    <source>
        <dbReference type="ARBA" id="ARBA00023125"/>
    </source>
</evidence>
<evidence type="ECO:0000256" key="6">
    <source>
        <dbReference type="ARBA" id="ARBA00023242"/>
    </source>
</evidence>
<keyword evidence="5" id="KW-0804">Transcription</keyword>
<evidence type="ECO:0000256" key="5">
    <source>
        <dbReference type="ARBA" id="ARBA00023163"/>
    </source>
</evidence>
<dbReference type="GO" id="GO:0003700">
    <property type="term" value="F:DNA-binding transcription factor activity"/>
    <property type="evidence" value="ECO:0007669"/>
    <property type="project" value="InterPro"/>
</dbReference>
<feature type="domain" description="TCP" evidence="8">
    <location>
        <begin position="83"/>
        <end position="141"/>
    </location>
</feature>
<evidence type="ECO:0000313" key="10">
    <source>
        <dbReference type="Proteomes" id="UP000504608"/>
    </source>
</evidence>
<comment type="subcellular location">
    <subcellularLocation>
        <location evidence="1">Nucleus</location>
    </subcellularLocation>
</comment>
<keyword evidence="4" id="KW-0238">DNA-binding</keyword>
<dbReference type="InterPro" id="IPR005333">
    <property type="entry name" value="Transcription_factor_TCP"/>
</dbReference>
<feature type="compositionally biased region" description="Basic residues" evidence="7">
    <location>
        <begin position="192"/>
        <end position="203"/>
    </location>
</feature>
<evidence type="ECO:0000313" key="11">
    <source>
        <dbReference type="RefSeq" id="XP_023000970.1"/>
    </source>
</evidence>
<feature type="compositionally biased region" description="Low complexity" evidence="7">
    <location>
        <begin position="158"/>
        <end position="168"/>
    </location>
</feature>
<dbReference type="PROSITE" id="PS51370">
    <property type="entry name" value="R"/>
    <property type="match status" value="1"/>
</dbReference>
<keyword evidence="10" id="KW-1185">Reference proteome</keyword>
<evidence type="ECO:0000259" key="8">
    <source>
        <dbReference type="PROSITE" id="PS51369"/>
    </source>
</evidence>
<keyword evidence="2" id="KW-0217">Developmental protein</keyword>
<dbReference type="InterPro" id="IPR017887">
    <property type="entry name" value="TF_TCP_subgr"/>
</dbReference>
<dbReference type="GO" id="GO:2000032">
    <property type="term" value="P:regulation of secondary shoot formation"/>
    <property type="evidence" value="ECO:0007669"/>
    <property type="project" value="TreeGrafter"/>
</dbReference>
<dbReference type="KEGG" id="cmax:111495251"/>
<evidence type="ECO:0000256" key="7">
    <source>
        <dbReference type="SAM" id="MobiDB-lite"/>
    </source>
</evidence>
<feature type="region of interest" description="Disordered" evidence="7">
    <location>
        <begin position="158"/>
        <end position="203"/>
    </location>
</feature>
<dbReference type="OrthoDB" id="1896834at2759"/>
<dbReference type="GO" id="GO:0043565">
    <property type="term" value="F:sequence-specific DNA binding"/>
    <property type="evidence" value="ECO:0007669"/>
    <property type="project" value="TreeGrafter"/>
</dbReference>
<dbReference type="RefSeq" id="XP_023000970.1">
    <property type="nucleotide sequence ID" value="XM_023145202.1"/>
</dbReference>
<sequence length="309" mass="35190">MFFSTKNDDDHDHSFHLPISFFPFPSPFEVDEQYDDQLHNFTTNSERIFTTPSPDNVLASNNNMGIGNSDQKKLKIPRKRLSKKDRHSKITTARGLRDRRMRLSLPVARQFFGLQDLLGVDKGSKTVEWLLTQASPEILKLAKQRNCSHIITTTVCSNSNSNSNSNSSEADMVSGIDEVGGGGPKKINSCSLKRKRDKQPRKTMCKELRQKARERARARTMEKKNQIFKDCSDHHHHHPNHNKISSCSWSSPFETGGEESGATHSYNFNPAMEDENLCSFEIMTKWSPSISSLNFLQPQHEFEDTNIFG</sequence>